<dbReference type="AlphaFoldDB" id="A0A9D1X3M7"/>
<accession>A0A9D1X3M7</accession>
<sequence>MPIGNPSKQSIAARKYEAKAGWISKSYKMKRETVEAFAEACNKAGVSQAGQLMKMMNEFIEEINKTDNE</sequence>
<protein>
    <submittedName>
        <fullName evidence="1">Chemotaxis protein</fullName>
    </submittedName>
</protein>
<comment type="caution">
    <text evidence="1">The sequence shown here is derived from an EMBL/GenBank/DDBJ whole genome shotgun (WGS) entry which is preliminary data.</text>
</comment>
<organism evidence="1 2">
    <name type="scientific">Candidatus Anaerobutyricum stercoripullorum</name>
    <dbReference type="NCBI Taxonomy" id="2838456"/>
    <lineage>
        <taxon>Bacteria</taxon>
        <taxon>Bacillati</taxon>
        <taxon>Bacillota</taxon>
        <taxon>Clostridia</taxon>
        <taxon>Lachnospirales</taxon>
        <taxon>Lachnospiraceae</taxon>
        <taxon>Anaerobutyricum</taxon>
    </lineage>
</organism>
<reference evidence="1" key="1">
    <citation type="journal article" date="2021" name="PeerJ">
        <title>Extensive microbial diversity within the chicken gut microbiome revealed by metagenomics and culture.</title>
        <authorList>
            <person name="Gilroy R."/>
            <person name="Ravi A."/>
            <person name="Getino M."/>
            <person name="Pursley I."/>
            <person name="Horton D.L."/>
            <person name="Alikhan N.F."/>
            <person name="Baker D."/>
            <person name="Gharbi K."/>
            <person name="Hall N."/>
            <person name="Watson M."/>
            <person name="Adriaenssens E.M."/>
            <person name="Foster-Nyarko E."/>
            <person name="Jarju S."/>
            <person name="Secka A."/>
            <person name="Antonio M."/>
            <person name="Oren A."/>
            <person name="Chaudhuri R.R."/>
            <person name="La Ragione R."/>
            <person name="Hildebrand F."/>
            <person name="Pallen M.J."/>
        </authorList>
    </citation>
    <scope>NUCLEOTIDE SEQUENCE</scope>
    <source>
        <strain evidence="1">ChiSxjej3B15-1167</strain>
    </source>
</reference>
<reference evidence="1" key="2">
    <citation type="submission" date="2021-04" db="EMBL/GenBank/DDBJ databases">
        <authorList>
            <person name="Gilroy R."/>
        </authorList>
    </citation>
    <scope>NUCLEOTIDE SEQUENCE</scope>
    <source>
        <strain evidence="1">ChiSxjej3B15-1167</strain>
    </source>
</reference>
<name>A0A9D1X3M7_9FIRM</name>
<dbReference type="EMBL" id="DXEQ01000071">
    <property type="protein sequence ID" value="HIX71866.1"/>
    <property type="molecule type" value="Genomic_DNA"/>
</dbReference>
<dbReference type="Proteomes" id="UP000886805">
    <property type="component" value="Unassembled WGS sequence"/>
</dbReference>
<evidence type="ECO:0000313" key="1">
    <source>
        <dbReference type="EMBL" id="HIX71866.1"/>
    </source>
</evidence>
<proteinExistence type="predicted"/>
<evidence type="ECO:0000313" key="2">
    <source>
        <dbReference type="Proteomes" id="UP000886805"/>
    </source>
</evidence>
<gene>
    <name evidence="1" type="ORF">H9849_02475</name>
</gene>